<dbReference type="GO" id="GO:0006886">
    <property type="term" value="P:intracellular protein transport"/>
    <property type="evidence" value="ECO:0007669"/>
    <property type="project" value="InterPro"/>
</dbReference>
<dbReference type="InterPro" id="IPR006955">
    <property type="entry name" value="Uso1_p115_C"/>
</dbReference>
<accession>A0AAV8YPF1</accession>
<evidence type="ECO:0000256" key="2">
    <source>
        <dbReference type="SAM" id="MobiDB-lite"/>
    </source>
</evidence>
<dbReference type="AlphaFoldDB" id="A0AAV8YPF1"/>
<evidence type="ECO:0000259" key="3">
    <source>
        <dbReference type="Pfam" id="PF04871"/>
    </source>
</evidence>
<feature type="domain" description="Uso1/p115-like vesicle tethering protein C-terminal" evidence="3">
    <location>
        <begin position="140"/>
        <end position="214"/>
    </location>
</feature>
<organism evidence="4 5">
    <name type="scientific">Aromia moschata</name>
    <dbReference type="NCBI Taxonomy" id="1265417"/>
    <lineage>
        <taxon>Eukaryota</taxon>
        <taxon>Metazoa</taxon>
        <taxon>Ecdysozoa</taxon>
        <taxon>Arthropoda</taxon>
        <taxon>Hexapoda</taxon>
        <taxon>Insecta</taxon>
        <taxon>Pterygota</taxon>
        <taxon>Neoptera</taxon>
        <taxon>Endopterygota</taxon>
        <taxon>Coleoptera</taxon>
        <taxon>Polyphaga</taxon>
        <taxon>Cucujiformia</taxon>
        <taxon>Chrysomeloidea</taxon>
        <taxon>Cerambycidae</taxon>
        <taxon>Cerambycinae</taxon>
        <taxon>Callichromatini</taxon>
        <taxon>Aromia</taxon>
    </lineage>
</organism>
<feature type="compositionally biased region" description="Basic and acidic residues" evidence="2">
    <location>
        <begin position="86"/>
        <end position="122"/>
    </location>
</feature>
<dbReference type="Pfam" id="PF04871">
    <property type="entry name" value="Uso1_p115_C"/>
    <property type="match status" value="1"/>
</dbReference>
<comment type="caution">
    <text evidence="4">The sequence shown here is derived from an EMBL/GenBank/DDBJ whole genome shotgun (WGS) entry which is preliminary data.</text>
</comment>
<protein>
    <recommendedName>
        <fullName evidence="3">Uso1/p115-like vesicle tethering protein C-terminal domain-containing protein</fullName>
    </recommendedName>
</protein>
<name>A0AAV8YPF1_9CUCU</name>
<evidence type="ECO:0000313" key="5">
    <source>
        <dbReference type="Proteomes" id="UP001162162"/>
    </source>
</evidence>
<gene>
    <name evidence="4" type="ORF">NQ318_002985</name>
</gene>
<feature type="region of interest" description="Disordered" evidence="2">
    <location>
        <begin position="76"/>
        <end position="130"/>
    </location>
</feature>
<keyword evidence="5" id="KW-1185">Reference proteome</keyword>
<reference evidence="4" key="1">
    <citation type="journal article" date="2023" name="Insect Mol. Biol.">
        <title>Genome sequencing provides insights into the evolution of gene families encoding plant cell wall-degrading enzymes in longhorned beetles.</title>
        <authorList>
            <person name="Shin N.R."/>
            <person name="Okamura Y."/>
            <person name="Kirsch R."/>
            <person name="Pauchet Y."/>
        </authorList>
    </citation>
    <scope>NUCLEOTIDE SEQUENCE</scope>
    <source>
        <strain evidence="4">AMC_N1</strain>
    </source>
</reference>
<proteinExistence type="predicted"/>
<dbReference type="Proteomes" id="UP001162162">
    <property type="component" value="Unassembled WGS sequence"/>
</dbReference>
<dbReference type="EMBL" id="JAPWTK010000055">
    <property type="protein sequence ID" value="KAJ8953565.1"/>
    <property type="molecule type" value="Genomic_DNA"/>
</dbReference>
<keyword evidence="1" id="KW-0175">Coiled coil</keyword>
<sequence length="216" mass="24231">MGDVGENQRDSFFVEILVEKMQDAACKAIELRETNAFLMDQNTLLRAQLAALGGTLDGTPKEFSSAGLQCELLTEGHSGEGQGENVSEKLVRVQKEKRRERGEVGDVEGRKDQGAERSKQATDRSGCASEGSLLHRTVQLARARRRTCCRRSAQLQKEVKERDEELERLRKDQDDLLELLTHQEGKLNLCRMRLEELGEPIDLDSDNNTGESENDS</sequence>
<evidence type="ECO:0000313" key="4">
    <source>
        <dbReference type="EMBL" id="KAJ8953565.1"/>
    </source>
</evidence>
<dbReference type="GO" id="GO:0016192">
    <property type="term" value="P:vesicle-mediated transport"/>
    <property type="evidence" value="ECO:0007669"/>
    <property type="project" value="InterPro"/>
</dbReference>
<feature type="coiled-coil region" evidence="1">
    <location>
        <begin position="152"/>
        <end position="179"/>
    </location>
</feature>
<evidence type="ECO:0000256" key="1">
    <source>
        <dbReference type="SAM" id="Coils"/>
    </source>
</evidence>